<dbReference type="Proteomes" id="UP000807504">
    <property type="component" value="Unassembled WGS sequence"/>
</dbReference>
<protein>
    <submittedName>
        <fullName evidence="2">Uncharacterized protein</fullName>
    </submittedName>
</protein>
<gene>
    <name evidence="2" type="ORF">HNY73_006586</name>
</gene>
<evidence type="ECO:0000256" key="1">
    <source>
        <dbReference type="SAM" id="MobiDB-lite"/>
    </source>
</evidence>
<dbReference type="AlphaFoldDB" id="A0A8T0FBC5"/>
<keyword evidence="3" id="KW-1185">Reference proteome</keyword>
<dbReference type="EMBL" id="JABXBU010000012">
    <property type="protein sequence ID" value="KAF8788557.1"/>
    <property type="molecule type" value="Genomic_DNA"/>
</dbReference>
<proteinExistence type="predicted"/>
<evidence type="ECO:0000313" key="3">
    <source>
        <dbReference type="Proteomes" id="UP000807504"/>
    </source>
</evidence>
<reference evidence="2" key="1">
    <citation type="journal article" date="2020" name="bioRxiv">
        <title>Chromosome-level reference genome of the European wasp spider Argiope bruennichi: a resource for studies on range expansion and evolutionary adaptation.</title>
        <authorList>
            <person name="Sheffer M.M."/>
            <person name="Hoppe A."/>
            <person name="Krehenwinkel H."/>
            <person name="Uhl G."/>
            <person name="Kuss A.W."/>
            <person name="Jensen L."/>
            <person name="Jensen C."/>
            <person name="Gillespie R.G."/>
            <person name="Hoff K.J."/>
            <person name="Prost S."/>
        </authorList>
    </citation>
    <scope>NUCLEOTIDE SEQUENCE</scope>
</reference>
<sequence length="406" mass="42008">MVEDRGRSWSRWEGAGQEAEQGGAGKKGRVLTGTPGGAEKGPGSGWGWTGGAKGGYGGGAGSRGAGQGLLQRGGAGALGEQAVWWGIGAELGAAQETGAGAGRWSWGLKGQELVPLRGRRVLARGLVRENGGAGGERRGLVPGQGAGPCGKTRVWGGGQGGLGAGWCWRIWGGGARSREEPEPGAGAGWGTDMDEKMGGAKGFFSPPKREGAGGYGRELVQVRSKRFLLQRALGGLGAGGAGRGGWLEGYGGGKVEAGRTRSRSWGAGAVWSRGGYGTRTLVQVQEQALLLGWVFGAEERGGYGREREGEAGSWSKEQVQVQGAGLLAGRPGTGGGYGGLEVVFTYGTTNPGSEKSFEHSNLRGGSSIYIWWILDMERKGLLPQELSRGSCWSGFFIIVVQFNRLP</sequence>
<feature type="region of interest" description="Disordered" evidence="1">
    <location>
        <begin position="1"/>
        <end position="50"/>
    </location>
</feature>
<feature type="region of interest" description="Disordered" evidence="1">
    <location>
        <begin position="175"/>
        <end position="214"/>
    </location>
</feature>
<accession>A0A8T0FBC5</accession>
<organism evidence="2 3">
    <name type="scientific">Argiope bruennichi</name>
    <name type="common">Wasp spider</name>
    <name type="synonym">Aranea bruennichi</name>
    <dbReference type="NCBI Taxonomy" id="94029"/>
    <lineage>
        <taxon>Eukaryota</taxon>
        <taxon>Metazoa</taxon>
        <taxon>Ecdysozoa</taxon>
        <taxon>Arthropoda</taxon>
        <taxon>Chelicerata</taxon>
        <taxon>Arachnida</taxon>
        <taxon>Araneae</taxon>
        <taxon>Araneomorphae</taxon>
        <taxon>Entelegynae</taxon>
        <taxon>Araneoidea</taxon>
        <taxon>Araneidae</taxon>
        <taxon>Argiope</taxon>
    </lineage>
</organism>
<reference evidence="2" key="2">
    <citation type="submission" date="2020-06" db="EMBL/GenBank/DDBJ databases">
        <authorList>
            <person name="Sheffer M."/>
        </authorList>
    </citation>
    <scope>NUCLEOTIDE SEQUENCE</scope>
</reference>
<comment type="caution">
    <text evidence="2">The sequence shown here is derived from an EMBL/GenBank/DDBJ whole genome shotgun (WGS) entry which is preliminary data.</text>
</comment>
<evidence type="ECO:0000313" key="2">
    <source>
        <dbReference type="EMBL" id="KAF8788557.1"/>
    </source>
</evidence>
<feature type="compositionally biased region" description="Gly residues" evidence="1">
    <location>
        <begin position="34"/>
        <end position="50"/>
    </location>
</feature>
<name>A0A8T0FBC5_ARGBR</name>